<dbReference type="InterPro" id="IPR014720">
    <property type="entry name" value="dsRBD_dom"/>
</dbReference>
<gene>
    <name evidence="5" type="primary">LOC112683359</name>
    <name evidence="3" type="ORF">g.2788</name>
</gene>
<dbReference type="OrthoDB" id="6607295at2759"/>
<keyword evidence="1" id="KW-0694">RNA-binding</keyword>
<dbReference type="EMBL" id="GGMS01007696">
    <property type="protein sequence ID" value="MBY76899.1"/>
    <property type="molecule type" value="Transcribed_RNA"/>
</dbReference>
<organism evidence="3">
    <name type="scientific">Sipha flava</name>
    <name type="common">yellow sugarcane aphid</name>
    <dbReference type="NCBI Taxonomy" id="143950"/>
    <lineage>
        <taxon>Eukaryota</taxon>
        <taxon>Metazoa</taxon>
        <taxon>Ecdysozoa</taxon>
        <taxon>Arthropoda</taxon>
        <taxon>Hexapoda</taxon>
        <taxon>Insecta</taxon>
        <taxon>Pterygota</taxon>
        <taxon>Neoptera</taxon>
        <taxon>Paraneoptera</taxon>
        <taxon>Hemiptera</taxon>
        <taxon>Sternorrhyncha</taxon>
        <taxon>Aphidomorpha</taxon>
        <taxon>Aphidoidea</taxon>
        <taxon>Aphididae</taxon>
        <taxon>Sipha</taxon>
    </lineage>
</organism>
<reference evidence="3" key="1">
    <citation type="submission" date="2018-04" db="EMBL/GenBank/DDBJ databases">
        <title>Transcriptome assembly of Sipha flava.</title>
        <authorList>
            <person name="Scully E.D."/>
            <person name="Geib S.M."/>
            <person name="Palmer N.A."/>
            <person name="Koch K."/>
            <person name="Bradshaw J."/>
            <person name="Heng-Moss T."/>
            <person name="Sarath G."/>
        </authorList>
    </citation>
    <scope>NUCLEOTIDE SEQUENCE</scope>
</reference>
<dbReference type="CDD" id="cd00048">
    <property type="entry name" value="DSRM_SF"/>
    <property type="match status" value="1"/>
</dbReference>
<dbReference type="GO" id="GO:0010468">
    <property type="term" value="P:regulation of gene expression"/>
    <property type="evidence" value="ECO:0007669"/>
    <property type="project" value="UniProtKB-ARBA"/>
</dbReference>
<keyword evidence="4" id="KW-1185">Reference proteome</keyword>
<dbReference type="SUPFAM" id="SSF54768">
    <property type="entry name" value="dsRNA-binding domain-like"/>
    <property type="match status" value="1"/>
</dbReference>
<protein>
    <submittedName>
        <fullName evidence="5">Uncharacterized protein LOC112683359</fullName>
    </submittedName>
</protein>
<evidence type="ECO:0000313" key="5">
    <source>
        <dbReference type="RefSeq" id="XP_025410150.1"/>
    </source>
</evidence>
<sequence>MEDRKSSIRTYDIETYDEPEDVYETTSNHHQIHQLRVWEDQNIHGDPKNAKAYEIEKREVILTVNNFMTKLLIESQRFKNNDDGMTKKKYEEMEDYLTDRLEIAHDLITRLRQLLTMEKTDAVMDHSLNKTRFFKMNDDYVSQNEVNENNRQKALTEKRRKVKLFSDTIDSITERYNLIVDTINAPSDYKFLYGMKTNTIHLELKKNITKKKKDTKNEGRNNEASGPVLGSPLDILNGRIIDSEVKPTYRIIGTDVTSYKTVYNYSCTLYGLYVEGKGSKKEKAKEDAATEMIRLIVNEQNANTLSSQFKPFNEQEINSLQTLLKTKQNYTDLFEEINKDDLPLALEIKSKKQK</sequence>
<evidence type="ECO:0000313" key="3">
    <source>
        <dbReference type="EMBL" id="MBY76899.1"/>
    </source>
</evidence>
<feature type="domain" description="DRBM" evidence="2">
    <location>
        <begin position="231"/>
        <end position="298"/>
    </location>
</feature>
<dbReference type="Gene3D" id="3.30.160.20">
    <property type="match status" value="1"/>
</dbReference>
<dbReference type="PROSITE" id="PS50137">
    <property type="entry name" value="DS_RBD"/>
    <property type="match status" value="1"/>
</dbReference>
<dbReference type="AlphaFoldDB" id="A0A2S2QGK8"/>
<evidence type="ECO:0000256" key="1">
    <source>
        <dbReference type="PROSITE-ProRule" id="PRU00266"/>
    </source>
</evidence>
<reference evidence="5" key="2">
    <citation type="submission" date="2025-04" db="UniProtKB">
        <authorList>
            <consortium name="RefSeq"/>
        </authorList>
    </citation>
    <scope>IDENTIFICATION</scope>
    <source>
        <tissue evidence="5">Whole body</tissue>
    </source>
</reference>
<dbReference type="Proteomes" id="UP000694846">
    <property type="component" value="Unplaced"/>
</dbReference>
<proteinExistence type="predicted"/>
<name>A0A2S2QGK8_9HEMI</name>
<dbReference type="RefSeq" id="XP_025410150.1">
    <property type="nucleotide sequence ID" value="XM_025554365.1"/>
</dbReference>
<dbReference type="GO" id="GO:0003723">
    <property type="term" value="F:RNA binding"/>
    <property type="evidence" value="ECO:0007669"/>
    <property type="project" value="UniProtKB-UniRule"/>
</dbReference>
<dbReference type="GeneID" id="112683359"/>
<evidence type="ECO:0000313" key="4">
    <source>
        <dbReference type="Proteomes" id="UP000694846"/>
    </source>
</evidence>
<evidence type="ECO:0000259" key="2">
    <source>
        <dbReference type="PROSITE" id="PS50137"/>
    </source>
</evidence>
<accession>A0A2S2QGK8</accession>